<dbReference type="RefSeq" id="WP_132126419.1">
    <property type="nucleotide sequence ID" value="NZ_SLWS01000024.1"/>
</dbReference>
<dbReference type="Pfam" id="PF01882">
    <property type="entry name" value="DUF58"/>
    <property type="match status" value="1"/>
</dbReference>
<comment type="caution">
    <text evidence="3">The sequence shown here is derived from an EMBL/GenBank/DDBJ whole genome shotgun (WGS) entry which is preliminary data.</text>
</comment>
<feature type="transmembrane region" description="Helical" evidence="1">
    <location>
        <begin position="30"/>
        <end position="47"/>
    </location>
</feature>
<name>A0A4V2S3F4_9PSEU</name>
<protein>
    <submittedName>
        <fullName evidence="3">Uncharacterized protein DUF58</fullName>
    </submittedName>
</protein>
<keyword evidence="1" id="KW-0812">Transmembrane</keyword>
<evidence type="ECO:0000313" key="3">
    <source>
        <dbReference type="EMBL" id="TCO44280.1"/>
    </source>
</evidence>
<accession>A0A4V2S3F4</accession>
<reference evidence="3 4" key="1">
    <citation type="submission" date="2019-03" db="EMBL/GenBank/DDBJ databases">
        <title>Genomic Encyclopedia of Type Strains, Phase IV (KMG-IV): sequencing the most valuable type-strain genomes for metagenomic binning, comparative biology and taxonomic classification.</title>
        <authorList>
            <person name="Goeker M."/>
        </authorList>
    </citation>
    <scope>NUCLEOTIDE SEQUENCE [LARGE SCALE GENOMIC DNA]</scope>
    <source>
        <strain evidence="3 4">DSM 45934</strain>
    </source>
</reference>
<feature type="transmembrane region" description="Helical" evidence="1">
    <location>
        <begin position="7"/>
        <end position="24"/>
    </location>
</feature>
<feature type="domain" description="DUF58" evidence="2">
    <location>
        <begin position="192"/>
        <end position="291"/>
    </location>
</feature>
<dbReference type="PANTHER" id="PTHR34351:SF1">
    <property type="entry name" value="SLR1927 PROTEIN"/>
    <property type="match status" value="1"/>
</dbReference>
<organism evidence="3 4">
    <name type="scientific">Actinocrispum wychmicini</name>
    <dbReference type="NCBI Taxonomy" id="1213861"/>
    <lineage>
        <taxon>Bacteria</taxon>
        <taxon>Bacillati</taxon>
        <taxon>Actinomycetota</taxon>
        <taxon>Actinomycetes</taxon>
        <taxon>Pseudonocardiales</taxon>
        <taxon>Pseudonocardiaceae</taxon>
        <taxon>Actinocrispum</taxon>
    </lineage>
</organism>
<dbReference type="OrthoDB" id="9812729at2"/>
<gene>
    <name evidence="3" type="ORF">EV192_12453</name>
</gene>
<keyword evidence="1" id="KW-1133">Transmembrane helix</keyword>
<dbReference type="AlphaFoldDB" id="A0A4V2S3F4"/>
<dbReference type="InterPro" id="IPR002881">
    <property type="entry name" value="DUF58"/>
</dbReference>
<dbReference type="EMBL" id="SLWS01000024">
    <property type="protein sequence ID" value="TCO44280.1"/>
    <property type="molecule type" value="Genomic_DNA"/>
</dbReference>
<sequence length="373" mass="40460">MRLTRRGVGTLMAAVVLFVVGQVAGYPVLLAVSAAAVGALVAALAVAGRRPRVLVRREMVPDRIERGRPAVVTLWIHNPGKRRQAAFTAEDKVGNGSATVEVRALAPNAQPGHRTYQLPTDRRGRHRVGPLTLSRTDALGLCRSELTLGETATLWVYPRTHPVSVVPAGWQRHHHEGAVDARSLRGSLELREVREYLVGDEVRHLHWKATAKTGQLMIRDYADPSQPWFTVVLDDRREMPAAWFEEAVELVASLVVAAAKADHRCRLLTATGVDVSTDPGVPSTRRLLEELCVVERSREPSLSLMPQGLSGGGTLVVVTSTMSAEDRAALGGPRFTDTVVIVLGARAPEIPGVKVLRAASAVDGTRRWQSVMV</sequence>
<dbReference type="PANTHER" id="PTHR34351">
    <property type="entry name" value="SLR1927 PROTEIN-RELATED"/>
    <property type="match status" value="1"/>
</dbReference>
<keyword evidence="1" id="KW-0472">Membrane</keyword>
<dbReference type="Proteomes" id="UP000295680">
    <property type="component" value="Unassembled WGS sequence"/>
</dbReference>
<proteinExistence type="predicted"/>
<evidence type="ECO:0000259" key="2">
    <source>
        <dbReference type="Pfam" id="PF01882"/>
    </source>
</evidence>
<keyword evidence="4" id="KW-1185">Reference proteome</keyword>
<evidence type="ECO:0000313" key="4">
    <source>
        <dbReference type="Proteomes" id="UP000295680"/>
    </source>
</evidence>
<evidence type="ECO:0000256" key="1">
    <source>
        <dbReference type="SAM" id="Phobius"/>
    </source>
</evidence>